<dbReference type="PROSITE" id="PS51257">
    <property type="entry name" value="PROKAR_LIPOPROTEIN"/>
    <property type="match status" value="1"/>
</dbReference>
<keyword evidence="3" id="KW-1185">Reference proteome</keyword>
<dbReference type="Proteomes" id="UP000182985">
    <property type="component" value="Unassembled WGS sequence"/>
</dbReference>
<reference evidence="2 3" key="1">
    <citation type="submission" date="2016-10" db="EMBL/GenBank/DDBJ databases">
        <title>The Draft Genome Sequence of the Potato Rhizosphere Bacteria Ochrobactrum sp. IPA7.2.</title>
        <authorList>
            <person name="Gogoleva N.E."/>
            <person name="Khlopko Y.A."/>
            <person name="Burygin G.L."/>
            <person name="Plotnikov A.O."/>
        </authorList>
    </citation>
    <scope>NUCLEOTIDE SEQUENCE [LARGE SCALE GENOMIC DNA]</scope>
    <source>
        <strain evidence="2 3">IPA7.2</strain>
    </source>
</reference>
<feature type="signal peptide" evidence="1">
    <location>
        <begin position="1"/>
        <end position="27"/>
    </location>
</feature>
<comment type="caution">
    <text evidence="2">The sequence shown here is derived from an EMBL/GenBank/DDBJ whole genome shotgun (WGS) entry which is preliminary data.</text>
</comment>
<name>A0A1J6I9B4_9HYPH</name>
<protein>
    <recommendedName>
        <fullName evidence="4">DUF2865 domain-containing protein</fullName>
    </recommendedName>
</protein>
<evidence type="ECO:0000313" key="2">
    <source>
        <dbReference type="EMBL" id="OIS94406.1"/>
    </source>
</evidence>
<sequence length="292" mass="31503">MGFKGVVVAKSFALLLLIGLFCFPQLAAASCTRAAGAADMMTQRQLSALRALERSRGCKGGDERGGFFNPCRDLSQRIAEIQRQLSSSSLSSRSCLEQPTASPVAKVKLDRPKVASVATNDKPWVPNGIKDALTYCVRLSDGYLFPAPHSQFQKSDSVTETVAQCRFICQGENVDLYVLNDPNGETADMVSVSNGKPYVELPTAYNYQGSGDFRRCNWAGYVDKISELRASSKGGRAFKNVVVPMPDARPTRNDDVAASAASFAPITDRSVRVVGPAFIFDDGAGNMKLTAH</sequence>
<organism evidence="2 3">
    <name type="scientific">Brucella cytisi</name>
    <dbReference type="NCBI Taxonomy" id="407152"/>
    <lineage>
        <taxon>Bacteria</taxon>
        <taxon>Pseudomonadati</taxon>
        <taxon>Pseudomonadota</taxon>
        <taxon>Alphaproteobacteria</taxon>
        <taxon>Hyphomicrobiales</taxon>
        <taxon>Brucellaceae</taxon>
        <taxon>Brucella/Ochrobactrum group</taxon>
        <taxon>Brucella</taxon>
    </lineage>
</organism>
<keyword evidence="1" id="KW-0732">Signal</keyword>
<dbReference type="EMBL" id="MOEC01000004">
    <property type="protein sequence ID" value="OIS94406.1"/>
    <property type="molecule type" value="Genomic_DNA"/>
</dbReference>
<gene>
    <name evidence="2" type="ORF">BLA27_05570</name>
</gene>
<feature type="chain" id="PRO_5009639414" description="DUF2865 domain-containing protein" evidence="1">
    <location>
        <begin position="28"/>
        <end position="292"/>
    </location>
</feature>
<dbReference type="InterPro" id="IPR021293">
    <property type="entry name" value="DUF2865"/>
</dbReference>
<accession>A0A1J6I9B4</accession>
<dbReference type="OrthoDB" id="7850882at2"/>
<dbReference type="Pfam" id="PF11064">
    <property type="entry name" value="DUF2865"/>
    <property type="match status" value="1"/>
</dbReference>
<evidence type="ECO:0000313" key="3">
    <source>
        <dbReference type="Proteomes" id="UP000182985"/>
    </source>
</evidence>
<evidence type="ECO:0000256" key="1">
    <source>
        <dbReference type="SAM" id="SignalP"/>
    </source>
</evidence>
<proteinExistence type="predicted"/>
<evidence type="ECO:0008006" key="4">
    <source>
        <dbReference type="Google" id="ProtNLM"/>
    </source>
</evidence>
<dbReference type="AlphaFoldDB" id="A0A1J6I9B4"/>